<dbReference type="EMBL" id="NBNE01000112">
    <property type="protein sequence ID" value="OWZ22754.1"/>
    <property type="molecule type" value="Genomic_DNA"/>
</dbReference>
<sequence>MLLATPTQNQQDELWKWNYLYVNDTVNDAVLVPMTTMMAETTTLTFQAEMTTTWTTADTPVVSMRATTRDPTLDNTAGVIHLHLSQHQSRHGPHGLTWHWKGVRVSGRGYWTDAELYYILENKLQGQAARWWVRLDQELHDRGCTWNRLISSLLCRCRDDTDFGIPLPDGM</sequence>
<proteinExistence type="predicted"/>
<keyword evidence="2" id="KW-1185">Reference proteome</keyword>
<accession>A0A225WY63</accession>
<dbReference type="OrthoDB" id="7486164at2759"/>
<evidence type="ECO:0000313" key="2">
    <source>
        <dbReference type="Proteomes" id="UP000198211"/>
    </source>
</evidence>
<dbReference type="Proteomes" id="UP000198211">
    <property type="component" value="Unassembled WGS sequence"/>
</dbReference>
<gene>
    <name evidence="1" type="ORF">PHMEG_0002497</name>
</gene>
<dbReference type="AlphaFoldDB" id="A0A225WY63"/>
<name>A0A225WY63_9STRA</name>
<evidence type="ECO:0000313" key="1">
    <source>
        <dbReference type="EMBL" id="OWZ22754.1"/>
    </source>
</evidence>
<comment type="caution">
    <text evidence="1">The sequence shown here is derived from an EMBL/GenBank/DDBJ whole genome shotgun (WGS) entry which is preliminary data.</text>
</comment>
<reference evidence="2" key="1">
    <citation type="submission" date="2017-03" db="EMBL/GenBank/DDBJ databases">
        <title>Phytopthora megakarya and P. palmivora, two closely related causual agents of cacao black pod achieved similar genome size and gene model numbers by different mechanisms.</title>
        <authorList>
            <person name="Ali S."/>
            <person name="Shao J."/>
            <person name="Larry D.J."/>
            <person name="Kronmiller B."/>
            <person name="Shen D."/>
            <person name="Strem M.D."/>
            <person name="Melnick R.L."/>
            <person name="Guiltinan M.J."/>
            <person name="Tyler B.M."/>
            <person name="Meinhardt L.W."/>
            <person name="Bailey B.A."/>
        </authorList>
    </citation>
    <scope>NUCLEOTIDE SEQUENCE [LARGE SCALE GENOMIC DNA]</scope>
    <source>
        <strain evidence="2">zdho120</strain>
    </source>
</reference>
<protein>
    <submittedName>
        <fullName evidence="1">Uncharacterized protein</fullName>
    </submittedName>
</protein>
<organism evidence="1 2">
    <name type="scientific">Phytophthora megakarya</name>
    <dbReference type="NCBI Taxonomy" id="4795"/>
    <lineage>
        <taxon>Eukaryota</taxon>
        <taxon>Sar</taxon>
        <taxon>Stramenopiles</taxon>
        <taxon>Oomycota</taxon>
        <taxon>Peronosporomycetes</taxon>
        <taxon>Peronosporales</taxon>
        <taxon>Peronosporaceae</taxon>
        <taxon>Phytophthora</taxon>
    </lineage>
</organism>